<dbReference type="InterPro" id="IPR036890">
    <property type="entry name" value="HATPase_C_sf"/>
</dbReference>
<dbReference type="PANTHER" id="PTHR10073:SF54">
    <property type="entry name" value="PMS1 PROTEIN HOMOLOG 1"/>
    <property type="match status" value="1"/>
</dbReference>
<protein>
    <submittedName>
        <fullName evidence="4">PMS1 protein like protein 1</fullName>
    </submittedName>
</protein>
<dbReference type="PROSITE" id="PS00058">
    <property type="entry name" value="DNA_MISMATCH_REPAIR_1"/>
    <property type="match status" value="1"/>
</dbReference>
<keyword evidence="2" id="KW-0227">DNA damage</keyword>
<evidence type="ECO:0000259" key="3">
    <source>
        <dbReference type="SMART" id="SM01340"/>
    </source>
</evidence>
<dbReference type="Pfam" id="PF01119">
    <property type="entry name" value="DNA_mis_repair"/>
    <property type="match status" value="1"/>
</dbReference>
<dbReference type="SMART" id="SM01340">
    <property type="entry name" value="DNA_mis_repair"/>
    <property type="match status" value="1"/>
</dbReference>
<dbReference type="GO" id="GO:0032389">
    <property type="term" value="C:MutLalpha complex"/>
    <property type="evidence" value="ECO:0007669"/>
    <property type="project" value="TreeGrafter"/>
</dbReference>
<accession>A0A151J8U7</accession>
<sequence>MSILALDVKTVKLITTTQIITSVYAVVKELIENAIDADADNIEINLVDNGTSLIEVKDNGYGISKKNTPYMALPSYTSKIANFEDLDALQTFGFRGEALSAICAVAEVTIITKTEEDDVGTSYVMNNDGQIVNCESCHRSIGTTVQVRNLFKQVPVRRQIITNTKKANQTIKLLEILMQCFGICKPNVRIQFRVNNNVTFTKPSLNNIREAVNHILGRKIMSNMEWIESKDAEFTLQLMLPSKKIQDLSEISHPDLHYIFVNNRPIKHKALEKLVNSMILEHFEQESYRKKIVFLVYITLSPMDIDVNLEPNKDAILFKDQNKVLNAVDKCIRKFYGLKTTEIAEQNVSLDTSVCYEDYASNPNENIADTEWPACKKRKIQERVIQENIVKEKSILNNSNECKKSFQNEQQNQAHTHEDALALTTHIQSPNLSDSDSNDTTFSTTTVPKDKAADEILTLSQLPVVDLGEDFDFIEEIENSNISMNKNDASKENIQEKEQITMETWSKGQVTGLKGGTDIKSDIATEKSNDNLNNKLDETLEPGRAHVDHKDLKFLKHVRLQAQTARKITDFWKQMSSEERGYYRDVAQEEEEEHKRYKKPEGKVDANKVISGRNKNRLLQLFEKMKNTKNERKENLNMRTIVPWIIDRAKIITRSDFESEHIIGQLTPNLWVATICEQMWIVDITGLIKGLKVTDIDANMIDAKRIEHLLKEWLVERDDMSVMHSIHKFAKKV</sequence>
<dbReference type="GO" id="GO:0016887">
    <property type="term" value="F:ATP hydrolysis activity"/>
    <property type="evidence" value="ECO:0007669"/>
    <property type="project" value="InterPro"/>
</dbReference>
<dbReference type="InterPro" id="IPR020568">
    <property type="entry name" value="Ribosomal_Su5_D2-typ_SF"/>
</dbReference>
<dbReference type="GO" id="GO:0140664">
    <property type="term" value="F:ATP-dependent DNA damage sensor activity"/>
    <property type="evidence" value="ECO:0007669"/>
    <property type="project" value="InterPro"/>
</dbReference>
<keyword evidence="5" id="KW-1185">Reference proteome</keyword>
<dbReference type="InterPro" id="IPR013507">
    <property type="entry name" value="DNA_mismatch_S5_2-like"/>
</dbReference>
<dbReference type="InterPro" id="IPR014721">
    <property type="entry name" value="Ribsml_uS5_D2-typ_fold_subgr"/>
</dbReference>
<dbReference type="Pfam" id="PF13589">
    <property type="entry name" value="HATPase_c_3"/>
    <property type="match status" value="1"/>
</dbReference>
<dbReference type="GO" id="GO:0006298">
    <property type="term" value="P:mismatch repair"/>
    <property type="evidence" value="ECO:0007669"/>
    <property type="project" value="InterPro"/>
</dbReference>
<dbReference type="EMBL" id="KQ979480">
    <property type="protein sequence ID" value="KYN21268.1"/>
    <property type="molecule type" value="Genomic_DNA"/>
</dbReference>
<dbReference type="Gene3D" id="3.30.565.10">
    <property type="entry name" value="Histidine kinase-like ATPase, C-terminal domain"/>
    <property type="match status" value="1"/>
</dbReference>
<dbReference type="SUPFAM" id="SSF55874">
    <property type="entry name" value="ATPase domain of HSP90 chaperone/DNA topoisomerase II/histidine kinase"/>
    <property type="match status" value="1"/>
</dbReference>
<evidence type="ECO:0000256" key="1">
    <source>
        <dbReference type="ARBA" id="ARBA00006082"/>
    </source>
</evidence>
<dbReference type="InterPro" id="IPR014762">
    <property type="entry name" value="DNA_mismatch_repair_CS"/>
</dbReference>
<dbReference type="AlphaFoldDB" id="A0A151J8U7"/>
<dbReference type="Gene3D" id="3.30.230.10">
    <property type="match status" value="1"/>
</dbReference>
<dbReference type="PANTHER" id="PTHR10073">
    <property type="entry name" value="DNA MISMATCH REPAIR PROTEIN MLH, PMS, MUTL"/>
    <property type="match status" value="1"/>
</dbReference>
<dbReference type="SUPFAM" id="SSF47095">
    <property type="entry name" value="HMG-box"/>
    <property type="match status" value="1"/>
</dbReference>
<dbReference type="GO" id="GO:0030983">
    <property type="term" value="F:mismatched DNA binding"/>
    <property type="evidence" value="ECO:0007669"/>
    <property type="project" value="InterPro"/>
</dbReference>
<dbReference type="NCBIfam" id="TIGR00585">
    <property type="entry name" value="mutl"/>
    <property type="match status" value="1"/>
</dbReference>
<dbReference type="InterPro" id="IPR002099">
    <property type="entry name" value="MutL/Mlh/PMS"/>
</dbReference>
<name>A0A151J8U7_9HYME</name>
<evidence type="ECO:0000313" key="4">
    <source>
        <dbReference type="EMBL" id="KYN21268.1"/>
    </source>
</evidence>
<dbReference type="Proteomes" id="UP000078492">
    <property type="component" value="Unassembled WGS sequence"/>
</dbReference>
<dbReference type="CDD" id="cd16926">
    <property type="entry name" value="HATPase_MutL-MLH-PMS-like"/>
    <property type="match status" value="1"/>
</dbReference>
<organism evidence="4 5">
    <name type="scientific">Trachymyrmex cornetzi</name>
    <dbReference type="NCBI Taxonomy" id="471704"/>
    <lineage>
        <taxon>Eukaryota</taxon>
        <taxon>Metazoa</taxon>
        <taxon>Ecdysozoa</taxon>
        <taxon>Arthropoda</taxon>
        <taxon>Hexapoda</taxon>
        <taxon>Insecta</taxon>
        <taxon>Pterygota</taxon>
        <taxon>Neoptera</taxon>
        <taxon>Endopterygota</taxon>
        <taxon>Hymenoptera</taxon>
        <taxon>Apocrita</taxon>
        <taxon>Aculeata</taxon>
        <taxon>Formicoidea</taxon>
        <taxon>Formicidae</taxon>
        <taxon>Myrmicinae</taxon>
        <taxon>Trachymyrmex</taxon>
    </lineage>
</organism>
<dbReference type="STRING" id="471704.A0A151J8U7"/>
<dbReference type="InterPro" id="IPR038973">
    <property type="entry name" value="MutL/Mlh/Pms-like"/>
</dbReference>
<dbReference type="InterPro" id="IPR036910">
    <property type="entry name" value="HMG_box_dom_sf"/>
</dbReference>
<feature type="domain" description="DNA mismatch repair protein S5" evidence="3">
    <location>
        <begin position="212"/>
        <end position="337"/>
    </location>
</feature>
<comment type="similarity">
    <text evidence="1">Belongs to the DNA mismatch repair MutL/HexB family.</text>
</comment>
<dbReference type="FunFam" id="3.30.565.10:FF:000017">
    <property type="entry name" value="PMS1 homolog 1, mismatch repair system component"/>
    <property type="match status" value="1"/>
</dbReference>
<evidence type="ECO:0000313" key="5">
    <source>
        <dbReference type="Proteomes" id="UP000078492"/>
    </source>
</evidence>
<dbReference type="GO" id="GO:0005524">
    <property type="term" value="F:ATP binding"/>
    <property type="evidence" value="ECO:0007669"/>
    <property type="project" value="InterPro"/>
</dbReference>
<gene>
    <name evidence="4" type="ORF">ALC57_06367</name>
</gene>
<proteinExistence type="inferred from homology"/>
<dbReference type="SUPFAM" id="SSF54211">
    <property type="entry name" value="Ribosomal protein S5 domain 2-like"/>
    <property type="match status" value="1"/>
</dbReference>
<evidence type="ECO:0000256" key="2">
    <source>
        <dbReference type="ARBA" id="ARBA00022763"/>
    </source>
</evidence>
<reference evidence="4 5" key="1">
    <citation type="submission" date="2015-09" db="EMBL/GenBank/DDBJ databases">
        <title>Trachymyrmex cornetzi WGS genome.</title>
        <authorList>
            <person name="Nygaard S."/>
            <person name="Hu H."/>
            <person name="Boomsma J."/>
            <person name="Zhang G."/>
        </authorList>
    </citation>
    <scope>NUCLEOTIDE SEQUENCE [LARGE SCALE GENOMIC DNA]</scope>
    <source>
        <strain evidence="4">Tcor2-1</strain>
        <tissue evidence="4">Whole body</tissue>
    </source>
</reference>